<feature type="region of interest" description="Disordered" evidence="1">
    <location>
        <begin position="308"/>
        <end position="329"/>
    </location>
</feature>
<dbReference type="Pfam" id="PF12090">
    <property type="entry name" value="Spt20_SEP"/>
    <property type="match status" value="1"/>
</dbReference>
<feature type="compositionally biased region" description="Low complexity" evidence="1">
    <location>
        <begin position="1056"/>
        <end position="1074"/>
    </location>
</feature>
<dbReference type="EMBL" id="JANBUH010000475">
    <property type="protein sequence ID" value="KAJ2750922.1"/>
    <property type="molecule type" value="Genomic_DNA"/>
</dbReference>
<feature type="domain" description="Spt20-like SEP" evidence="2">
    <location>
        <begin position="208"/>
        <end position="418"/>
    </location>
</feature>
<dbReference type="PANTHER" id="PTHR13526:SF8">
    <property type="entry name" value="TRANSCRIPTION FACTOR SPT20 HOMOLOG"/>
    <property type="match status" value="1"/>
</dbReference>
<sequence length="1247" mass="132537">MSTSVASGSSLKAHNNRRSHVGDRAESRSTSPDIDDQDSVIDLEDELQQELENEMSASYGNLFSDDDDDFDSKSATAELGAVDQSDNESVPGNSGFSDNESDDDDDEVDAALFGDGSALDSNDEEIDLDFVDPPTVKGSKPVLPASDDEDDSASDDEFETVDANALQPPPRSDAPIVHSLSPFETGQKRKRQNRMQIGDRHFVERYKDEEPSVILHMFESHFRFEGQEGVFLYNESTRFFFDALNDGKIPVLLADVLSELNPRYYEGCLIVEVRDYRRPTQETKPTKHNTSELLTWSAFGNKVHGYLPQQQSADEPSPSTRPSHKIPEPGVAAANSLRANKSLHGSGSAPVDSASVTPKTFRKVMKPTAETLYIDLLLASEHTKLTETEMLEIEGQLLLATEEPLTLDPNFQVSRVANATRYIEYGHMLPCKRSKYNSAEIEAEQAEREEKLKLMTLMDDRANRSDFIPNFGRLSRISEWRHKKYVSDAEVYPSALPPAPPPAPGKKAVAKKGRSQVSQFSDGRKVLRTLRFVQNISSRSTHTVFHVLELPDGGGLQGMMRWGTLPDSAINGGSKEFSFPNEEIMLMHIDNFKLLLSIENNRLIYDSAYPSGVPTAGPPPSLVTPTISPRTSTNMAPTTGSGVVGVGSSSVAGPATTAQSPTIASSSVAPSPDIAAKASPLAAKGETTTKPKASVAKKGSRKNSPQPKQKKAASARPSVEPEIDDTLPKGSVASKATTPKAKAAGKGTAAAAAEASKQSAKEGSPSSVSSAESASALTEPVSPVDEGESVLELVTPGTAKPKKSASKASLASSSQVTVVAAETTDPTATAGKASAKKKGARLASKASAAPKEKKPRAKPKAKSTSVAPPSEAEVLAASALPAQGSADGVAKAPSDDDDDDVPLVQNPGATSARMSGDEAPTANIAAPLLMSPPPVAPPFPAIGSTPAGMLPAQAQAAMAQLSAHMAGMPQGGPGRPPFEAPMHITREFLEANPEHFAMLRMRYQLQQQQLQQQQQQGMRNMNNPSAGPMISPQMRPSVAHPGMAAMPQMSQTMQNGPIASGNSAPSGPSPSMSANTALTPGLPGSVVQTNPVLGSPAMRPALGPGAPNVMTAAQQQLLQQQQQQQHIQLIPTREEMTIIQQFLMLTGVQINGVQDPRLNTTMAPQQAAMALQQQSQASIAMILQQLSTGQINAASLSPQAISFLLLNAQSQLTPEQRSALQRILGIRMQQAQNNTAQAGAVRPGAAQ</sequence>
<dbReference type="AlphaFoldDB" id="A0A9W8L821"/>
<comment type="caution">
    <text evidence="3">The sequence shown here is derived from an EMBL/GenBank/DDBJ whole genome shotgun (WGS) entry which is preliminary data.</text>
</comment>
<dbReference type="GO" id="GO:0003712">
    <property type="term" value="F:transcription coregulator activity"/>
    <property type="evidence" value="ECO:0007669"/>
    <property type="project" value="InterPro"/>
</dbReference>
<proteinExistence type="predicted"/>
<feature type="compositionally biased region" description="Acidic residues" evidence="1">
    <location>
        <begin position="146"/>
        <end position="158"/>
    </location>
</feature>
<keyword evidence="4" id="KW-1185">Reference proteome</keyword>
<feature type="compositionally biased region" description="Polar residues" evidence="1">
    <location>
        <begin position="1"/>
        <end position="13"/>
    </location>
</feature>
<dbReference type="PANTHER" id="PTHR13526">
    <property type="entry name" value="TRANSCRIPTION FACTOR SPT20 HOMOLOG"/>
    <property type="match status" value="1"/>
</dbReference>
<protein>
    <submittedName>
        <fullName evidence="3">Transcription factor spt20</fullName>
    </submittedName>
</protein>
<name>A0A9W8L821_9FUNG</name>
<reference evidence="3" key="1">
    <citation type="submission" date="2022-07" db="EMBL/GenBank/DDBJ databases">
        <title>Phylogenomic reconstructions and comparative analyses of Kickxellomycotina fungi.</title>
        <authorList>
            <person name="Reynolds N.K."/>
            <person name="Stajich J.E."/>
            <person name="Barry K."/>
            <person name="Grigoriev I.V."/>
            <person name="Crous P."/>
            <person name="Smith M.E."/>
        </authorList>
    </citation>
    <scope>NUCLEOTIDE SEQUENCE</scope>
    <source>
        <strain evidence="3">BCRC 34297</strain>
    </source>
</reference>
<evidence type="ECO:0000259" key="2">
    <source>
        <dbReference type="Pfam" id="PF12090"/>
    </source>
</evidence>
<accession>A0A9W8L821</accession>
<feature type="compositionally biased region" description="Polar residues" evidence="1">
    <location>
        <begin position="308"/>
        <end position="321"/>
    </location>
</feature>
<feature type="compositionally biased region" description="Polar residues" evidence="1">
    <location>
        <begin position="656"/>
        <end position="669"/>
    </location>
</feature>
<dbReference type="OrthoDB" id="1932706at2759"/>
<evidence type="ECO:0000313" key="4">
    <source>
        <dbReference type="Proteomes" id="UP001140011"/>
    </source>
</evidence>
<feature type="compositionally biased region" description="Acidic residues" evidence="1">
    <location>
        <begin position="33"/>
        <end position="53"/>
    </location>
</feature>
<organism evidence="3 4">
    <name type="scientific">Coemansia pectinata</name>
    <dbReference type="NCBI Taxonomy" id="1052879"/>
    <lineage>
        <taxon>Eukaryota</taxon>
        <taxon>Fungi</taxon>
        <taxon>Fungi incertae sedis</taxon>
        <taxon>Zoopagomycota</taxon>
        <taxon>Kickxellomycotina</taxon>
        <taxon>Kickxellomycetes</taxon>
        <taxon>Kickxellales</taxon>
        <taxon>Kickxellaceae</taxon>
        <taxon>Coemansia</taxon>
    </lineage>
</organism>
<gene>
    <name evidence="3" type="primary">SPT20</name>
    <name evidence="3" type="ORF">GGI19_004816</name>
</gene>
<feature type="compositionally biased region" description="Acidic residues" evidence="1">
    <location>
        <begin position="121"/>
        <end position="130"/>
    </location>
</feature>
<dbReference type="InterPro" id="IPR021950">
    <property type="entry name" value="Spt20"/>
</dbReference>
<dbReference type="Proteomes" id="UP001140011">
    <property type="component" value="Unassembled WGS sequence"/>
</dbReference>
<dbReference type="InterPro" id="IPR046468">
    <property type="entry name" value="Spt20-like_SEP"/>
</dbReference>
<feature type="region of interest" description="Disordered" evidence="1">
    <location>
        <begin position="1052"/>
        <end position="1106"/>
    </location>
</feature>
<feature type="compositionally biased region" description="Polar residues" evidence="1">
    <location>
        <begin position="623"/>
        <end position="639"/>
    </location>
</feature>
<evidence type="ECO:0000313" key="3">
    <source>
        <dbReference type="EMBL" id="KAJ2750922.1"/>
    </source>
</evidence>
<feature type="compositionally biased region" description="Low complexity" evidence="1">
    <location>
        <begin position="733"/>
        <end position="776"/>
    </location>
</feature>
<feature type="region of interest" description="Disordered" evidence="1">
    <location>
        <begin position="614"/>
        <end position="918"/>
    </location>
</feature>
<evidence type="ECO:0000256" key="1">
    <source>
        <dbReference type="SAM" id="MobiDB-lite"/>
    </source>
</evidence>
<dbReference type="GO" id="GO:0006357">
    <property type="term" value="P:regulation of transcription by RNA polymerase II"/>
    <property type="evidence" value="ECO:0007669"/>
    <property type="project" value="TreeGrafter"/>
</dbReference>
<feature type="region of interest" description="Disordered" evidence="1">
    <location>
        <begin position="1"/>
        <end position="158"/>
    </location>
</feature>
<dbReference type="GO" id="GO:0000124">
    <property type="term" value="C:SAGA complex"/>
    <property type="evidence" value="ECO:0007669"/>
    <property type="project" value="InterPro"/>
</dbReference>
<feature type="compositionally biased region" description="Acidic residues" evidence="1">
    <location>
        <begin position="99"/>
        <end position="109"/>
    </location>
</feature>